<feature type="transmembrane region" description="Helical" evidence="12">
    <location>
        <begin position="366"/>
        <end position="383"/>
    </location>
</feature>
<keyword evidence="2" id="KW-0813">Transport</keyword>
<evidence type="ECO:0000256" key="5">
    <source>
        <dbReference type="ARBA" id="ARBA00022847"/>
    </source>
</evidence>
<feature type="transmembrane region" description="Helical" evidence="12">
    <location>
        <begin position="166"/>
        <end position="192"/>
    </location>
</feature>
<dbReference type="InterPro" id="IPR044566">
    <property type="entry name" value="RMV1-like"/>
</dbReference>
<dbReference type="GO" id="GO:0005886">
    <property type="term" value="C:plasma membrane"/>
    <property type="evidence" value="ECO:0007669"/>
    <property type="project" value="UniProtKB-SubCell"/>
</dbReference>
<dbReference type="PANTHER" id="PTHR45826">
    <property type="entry name" value="POLYAMINE TRANSPORTER PUT1"/>
    <property type="match status" value="1"/>
</dbReference>
<dbReference type="GO" id="GO:0015293">
    <property type="term" value="F:symporter activity"/>
    <property type="evidence" value="ECO:0007669"/>
    <property type="project" value="UniProtKB-KW"/>
</dbReference>
<dbReference type="GO" id="GO:0015203">
    <property type="term" value="F:polyamine transmembrane transporter activity"/>
    <property type="evidence" value="ECO:0007669"/>
    <property type="project" value="UniProtKB-ARBA"/>
</dbReference>
<evidence type="ECO:0000256" key="9">
    <source>
        <dbReference type="ARBA" id="ARBA00074311"/>
    </source>
</evidence>
<feature type="transmembrane region" description="Helical" evidence="12">
    <location>
        <begin position="57"/>
        <end position="75"/>
    </location>
</feature>
<keyword evidence="15" id="KW-1185">Reference proteome</keyword>
<dbReference type="Proteomes" id="UP000012960">
    <property type="component" value="Unplaced"/>
</dbReference>
<dbReference type="InParanoid" id="A0A804IX96"/>
<dbReference type="OMA" id="WGFQEAW"/>
<accession>A0A804IX96</accession>
<keyword evidence="3" id="KW-1003">Cell membrane</keyword>
<proteinExistence type="inferred from homology"/>
<evidence type="ECO:0000313" key="15">
    <source>
        <dbReference type="Proteomes" id="UP000012960"/>
    </source>
</evidence>
<dbReference type="PIRSF" id="PIRSF006060">
    <property type="entry name" value="AA_transporter"/>
    <property type="match status" value="1"/>
</dbReference>
<dbReference type="Gene3D" id="1.20.1740.10">
    <property type="entry name" value="Amino acid/polyamine transporter I"/>
    <property type="match status" value="1"/>
</dbReference>
<feature type="transmembrane region" description="Helical" evidence="12">
    <location>
        <begin position="244"/>
        <end position="267"/>
    </location>
</feature>
<dbReference type="FunCoup" id="A0A804IX96">
    <property type="interactions" value="48"/>
</dbReference>
<feature type="transmembrane region" description="Helical" evidence="12">
    <location>
        <begin position="340"/>
        <end position="360"/>
    </location>
</feature>
<dbReference type="AlphaFoldDB" id="A0A804IX96"/>
<feature type="transmembrane region" description="Helical" evidence="12">
    <location>
        <begin position="428"/>
        <end position="445"/>
    </location>
</feature>
<name>A0A804IX96_MUSAM</name>
<dbReference type="Pfam" id="PF13520">
    <property type="entry name" value="AA_permease_2"/>
    <property type="match status" value="1"/>
</dbReference>
<feature type="transmembrane region" description="Helical" evidence="12">
    <location>
        <begin position="279"/>
        <end position="296"/>
    </location>
</feature>
<dbReference type="EnsemblPlants" id="Ma04_t34790.1">
    <property type="protein sequence ID" value="Ma04_p34790.1"/>
    <property type="gene ID" value="Ma04_g34790"/>
</dbReference>
<evidence type="ECO:0000256" key="10">
    <source>
        <dbReference type="ARBA" id="ARBA00080801"/>
    </source>
</evidence>
<dbReference type="InterPro" id="IPR002293">
    <property type="entry name" value="AA/rel_permease1"/>
</dbReference>
<evidence type="ECO:0000256" key="6">
    <source>
        <dbReference type="ARBA" id="ARBA00022989"/>
    </source>
</evidence>
<feature type="compositionally biased region" description="Acidic residues" evidence="11">
    <location>
        <begin position="1"/>
        <end position="10"/>
    </location>
</feature>
<sequence length="510" mass="55929">MGEASGDDDSSYPFSVTTPQPPPPPPPKKLSVLPLIALIFYNVSGGPFGVEDSVSAGGGPLLSLLGFLVFPFLWSLPEALVTAELAASFPENGGYVLWISSAFGPFWGFQEGFWKWASGTMDNALYPVLFLDYLCQSLPFFARPAARTPALLVLTAGLTFLNYRGLNIVGLAAVALTAFSLSPFVVMALLALPRLRPRRWLAVDLKRANFRGYFNIMFWNLNYWDKASTLAGEVEDPSRSFPKALFGAVILVMASYLIPLLAGTGAMDASITEEWKDGYFAQVGMVIGGAWLRWWIQAAAAMSNMGLFEAEMSSDSFQLLGMSEMGMLPAIFAERSKYGTPTISILCSATGVILLSWMSFQEIVEFLNFLYSLGMLLEFAAFIKLRIKKPDLHRPYKIPVETFGAVIICVPPTILLVLVMCLASMRTFIVSGSVMLGGFLLYPAIEHMRNKNCIKFLNTTLPPEGCSNTPQVQNQDVVDEASVSFLPDHSCVKKELQDLEINSDGILDKE</sequence>
<evidence type="ECO:0000256" key="7">
    <source>
        <dbReference type="ARBA" id="ARBA00023136"/>
    </source>
</evidence>
<keyword evidence="7 12" id="KW-0472">Membrane</keyword>
<comment type="subcellular location">
    <subcellularLocation>
        <location evidence="1">Cell membrane</location>
        <topology evidence="1">Multi-pass membrane protein</topology>
    </subcellularLocation>
</comment>
<reference evidence="13" key="1">
    <citation type="submission" date="2021-03" db="EMBL/GenBank/DDBJ databases">
        <authorList>
            <consortium name="Genoscope - CEA"/>
            <person name="William W."/>
        </authorList>
    </citation>
    <scope>NUCLEOTIDE SEQUENCE</scope>
    <source>
        <strain evidence="13">Doubled-haploid Pahang</strain>
    </source>
</reference>
<dbReference type="PANTHER" id="PTHR45826:SF17">
    <property type="entry name" value="OS12G0580400 PROTEIN"/>
    <property type="match status" value="1"/>
</dbReference>
<evidence type="ECO:0000256" key="12">
    <source>
        <dbReference type="SAM" id="Phobius"/>
    </source>
</evidence>
<evidence type="ECO:0000313" key="14">
    <source>
        <dbReference type="EnsemblPlants" id="Ma04_p34790.1"/>
    </source>
</evidence>
<evidence type="ECO:0000256" key="3">
    <source>
        <dbReference type="ARBA" id="ARBA00022475"/>
    </source>
</evidence>
<dbReference type="OrthoDB" id="5982228at2759"/>
<comment type="similarity">
    <text evidence="8">Belongs to the amino acid-polyamine-organocation (APC) superfamily. Polyamine:cation symporter (PHS) (TC 2.A.3.12) family.</text>
</comment>
<gene>
    <name evidence="13" type="ORF">GSMUA_140760.1</name>
</gene>
<evidence type="ECO:0000256" key="4">
    <source>
        <dbReference type="ARBA" id="ARBA00022692"/>
    </source>
</evidence>
<feature type="transmembrane region" description="Helical" evidence="12">
    <location>
        <begin position="403"/>
        <end position="422"/>
    </location>
</feature>
<evidence type="ECO:0000256" key="11">
    <source>
        <dbReference type="SAM" id="MobiDB-lite"/>
    </source>
</evidence>
<keyword evidence="4 12" id="KW-0812">Transmembrane</keyword>
<evidence type="ECO:0000256" key="1">
    <source>
        <dbReference type="ARBA" id="ARBA00004651"/>
    </source>
</evidence>
<protein>
    <recommendedName>
        <fullName evidence="9">Polyamine transporter PUT1</fullName>
    </recommendedName>
    <alternativeName>
        <fullName evidence="10">Polyamine uptake transporter 1</fullName>
    </alternativeName>
</protein>
<dbReference type="FunFam" id="1.20.1740.10:FF:000041">
    <property type="entry name" value="Amino acid permease, putative"/>
    <property type="match status" value="1"/>
</dbReference>
<evidence type="ECO:0000256" key="8">
    <source>
        <dbReference type="ARBA" id="ARBA00024041"/>
    </source>
</evidence>
<keyword evidence="6 12" id="KW-1133">Transmembrane helix</keyword>
<evidence type="ECO:0000256" key="2">
    <source>
        <dbReference type="ARBA" id="ARBA00022448"/>
    </source>
</evidence>
<evidence type="ECO:0000313" key="13">
    <source>
        <dbReference type="EMBL" id="CAG1844281.1"/>
    </source>
</evidence>
<keyword evidence="5" id="KW-0769">Symport</keyword>
<feature type="region of interest" description="Disordered" evidence="11">
    <location>
        <begin position="1"/>
        <end position="27"/>
    </location>
</feature>
<dbReference type="Gramene" id="Ma04_t34790.1">
    <property type="protein sequence ID" value="Ma04_p34790.1"/>
    <property type="gene ID" value="Ma04_g34790"/>
</dbReference>
<reference evidence="14" key="2">
    <citation type="submission" date="2021-05" db="UniProtKB">
        <authorList>
            <consortium name="EnsemblPlants"/>
        </authorList>
    </citation>
    <scope>IDENTIFICATION</scope>
    <source>
        <strain evidence="14">subsp. malaccensis</strain>
    </source>
</reference>
<organism evidence="14 15">
    <name type="scientific">Musa acuminata subsp. malaccensis</name>
    <name type="common">Wild banana</name>
    <name type="synonym">Musa malaccensis</name>
    <dbReference type="NCBI Taxonomy" id="214687"/>
    <lineage>
        <taxon>Eukaryota</taxon>
        <taxon>Viridiplantae</taxon>
        <taxon>Streptophyta</taxon>
        <taxon>Embryophyta</taxon>
        <taxon>Tracheophyta</taxon>
        <taxon>Spermatophyta</taxon>
        <taxon>Magnoliopsida</taxon>
        <taxon>Liliopsida</taxon>
        <taxon>Zingiberales</taxon>
        <taxon>Musaceae</taxon>
        <taxon>Musa</taxon>
    </lineage>
</organism>
<dbReference type="EMBL" id="HG996469">
    <property type="protein sequence ID" value="CAG1844281.1"/>
    <property type="molecule type" value="Genomic_DNA"/>
</dbReference>